<sequence length="60" mass="6400">MGHFAQETVVTGVTPLWARPDSRFLTRGAVEEGGAYRGSETALAARSRQTALVRVPDGAQ</sequence>
<dbReference type="EMBL" id="SLWX01000012">
    <property type="protein sequence ID" value="TCO74666.1"/>
    <property type="molecule type" value="Genomic_DNA"/>
</dbReference>
<comment type="caution">
    <text evidence="1">The sequence shown here is derived from an EMBL/GenBank/DDBJ whole genome shotgun (WGS) entry which is preliminary data.</text>
</comment>
<dbReference type="RefSeq" id="WP_117318683.1">
    <property type="nucleotide sequence ID" value="NZ_QQSW01000015.1"/>
</dbReference>
<reference evidence="1 2" key="1">
    <citation type="submission" date="2019-03" db="EMBL/GenBank/DDBJ databases">
        <title>Genomic Encyclopedia of Type Strains, Phase IV (KMG-IV): sequencing the most valuable type-strain genomes for metagenomic binning, comparative biology and taxonomic classification.</title>
        <authorList>
            <person name="Goeker M."/>
        </authorList>
    </citation>
    <scope>NUCLEOTIDE SEQUENCE [LARGE SCALE GENOMIC DNA]</scope>
    <source>
        <strain evidence="1 2">DSM 23344</strain>
    </source>
</reference>
<accession>A0A4R2KU65</accession>
<protein>
    <submittedName>
        <fullName evidence="1">Uncharacterized protein</fullName>
    </submittedName>
</protein>
<dbReference type="OrthoDB" id="7059210at2"/>
<dbReference type="AlphaFoldDB" id="A0A4R2KU65"/>
<evidence type="ECO:0000313" key="2">
    <source>
        <dbReference type="Proteomes" id="UP000294980"/>
    </source>
</evidence>
<keyword evidence="2" id="KW-1185">Reference proteome</keyword>
<dbReference type="Proteomes" id="UP000294980">
    <property type="component" value="Unassembled WGS sequence"/>
</dbReference>
<gene>
    <name evidence="1" type="ORF">EV688_11225</name>
</gene>
<evidence type="ECO:0000313" key="1">
    <source>
        <dbReference type="EMBL" id="TCO74666.1"/>
    </source>
</evidence>
<name>A0A4R2KU65_9GAMM</name>
<organism evidence="1 2">
    <name type="scientific">Chromatocurvus halotolerans</name>
    <dbReference type="NCBI Taxonomy" id="1132028"/>
    <lineage>
        <taxon>Bacteria</taxon>
        <taxon>Pseudomonadati</taxon>
        <taxon>Pseudomonadota</taxon>
        <taxon>Gammaproteobacteria</taxon>
        <taxon>Cellvibrionales</taxon>
        <taxon>Halieaceae</taxon>
        <taxon>Chromatocurvus</taxon>
    </lineage>
</organism>
<proteinExistence type="predicted"/>